<evidence type="ECO:0000313" key="2">
    <source>
        <dbReference type="EMBL" id="KIE45366.1"/>
    </source>
</evidence>
<dbReference type="Pfam" id="PF04994">
    <property type="entry name" value="TfoX_C"/>
    <property type="match status" value="1"/>
</dbReference>
<dbReference type="Proteomes" id="UP000031366">
    <property type="component" value="Unassembled WGS sequence"/>
</dbReference>
<dbReference type="STRING" id="29341.RSJ17_20780"/>
<evidence type="ECO:0000259" key="1">
    <source>
        <dbReference type="Pfam" id="PF04994"/>
    </source>
</evidence>
<gene>
    <name evidence="2" type="ORF">U732_2694</name>
</gene>
<accession>A0A0C1R4E1</accession>
<dbReference type="EMBL" id="AYSO01000019">
    <property type="protein sequence ID" value="KIE45366.1"/>
    <property type="molecule type" value="Genomic_DNA"/>
</dbReference>
<protein>
    <recommendedName>
        <fullName evidence="1">TfoX C-terminal domain-containing protein</fullName>
    </recommendedName>
</protein>
<feature type="domain" description="TfoX C-terminal" evidence="1">
    <location>
        <begin position="2"/>
        <end position="77"/>
    </location>
</feature>
<dbReference type="AlphaFoldDB" id="A0A0C1R4E1"/>
<dbReference type="OrthoDB" id="9796798at2"/>
<organism evidence="2 3">
    <name type="scientific">Clostridium argentinense CDC 2741</name>
    <dbReference type="NCBI Taxonomy" id="1418104"/>
    <lineage>
        <taxon>Bacteria</taxon>
        <taxon>Bacillati</taxon>
        <taxon>Bacillota</taxon>
        <taxon>Clostridia</taxon>
        <taxon>Eubacteriales</taxon>
        <taxon>Clostridiaceae</taxon>
        <taxon>Clostridium</taxon>
    </lineage>
</organism>
<dbReference type="InterPro" id="IPR047525">
    <property type="entry name" value="TfoX-like"/>
</dbReference>
<dbReference type="InterPro" id="IPR007077">
    <property type="entry name" value="TfoX_C"/>
</dbReference>
<keyword evidence="3" id="KW-1185">Reference proteome</keyword>
<proteinExistence type="predicted"/>
<sequence>MDRLSKLPNIGKVLEEKLIDAGVKNADELKVIGSKEAFIKIKNIDDTSCYNMLCALEGAIQGVRWHELSQDIKQDLKFFFQSLK</sequence>
<dbReference type="PANTHER" id="PTHR36121">
    <property type="entry name" value="PROTEIN SXY"/>
    <property type="match status" value="1"/>
</dbReference>
<dbReference type="Gene3D" id="1.10.150.20">
    <property type="entry name" value="5' to 3' exonuclease, C-terminal subdomain"/>
    <property type="match status" value="1"/>
</dbReference>
<reference evidence="2 3" key="1">
    <citation type="journal article" date="2015" name="Infect. Genet. Evol.">
        <title>Genomic sequences of six botulinum neurotoxin-producing strains representing three clostridial species illustrate the mobility and diversity of botulinum neurotoxin genes.</title>
        <authorList>
            <person name="Smith T.J."/>
            <person name="Hill K.K."/>
            <person name="Xie G."/>
            <person name="Foley B.T."/>
            <person name="Williamson C.H."/>
            <person name="Foster J.T."/>
            <person name="Johnson S.L."/>
            <person name="Chertkov O."/>
            <person name="Teshima H."/>
            <person name="Gibbons H.S."/>
            <person name="Johnsky L.A."/>
            <person name="Karavis M.A."/>
            <person name="Smith L.A."/>
        </authorList>
    </citation>
    <scope>NUCLEOTIDE SEQUENCE [LARGE SCALE GENOMIC DNA]</scope>
    <source>
        <strain evidence="2 3">CDC 2741</strain>
    </source>
</reference>
<comment type="caution">
    <text evidence="2">The sequence shown here is derived from an EMBL/GenBank/DDBJ whole genome shotgun (WGS) entry which is preliminary data.</text>
</comment>
<dbReference type="RefSeq" id="WP_039635294.1">
    <property type="nucleotide sequence ID" value="NZ_AYSO01000019.1"/>
</dbReference>
<dbReference type="PANTHER" id="PTHR36121:SF1">
    <property type="entry name" value="PROTEIN SXY"/>
    <property type="match status" value="1"/>
</dbReference>
<name>A0A0C1R4E1_9CLOT</name>
<evidence type="ECO:0000313" key="3">
    <source>
        <dbReference type="Proteomes" id="UP000031366"/>
    </source>
</evidence>